<dbReference type="AlphaFoldDB" id="A0AAU9TAX3"/>
<dbReference type="SUPFAM" id="SSF56801">
    <property type="entry name" value="Acetyl-CoA synthetase-like"/>
    <property type="match status" value="1"/>
</dbReference>
<comment type="similarity">
    <text evidence="2">Belongs to the ATP-dependent AMP-binding enzyme family.</text>
</comment>
<protein>
    <recommendedName>
        <fullName evidence="9">Luciferin 4-monooxygenase</fullName>
    </recommendedName>
</protein>
<dbReference type="FunFam" id="3.30.300.30:FF:000007">
    <property type="entry name" value="4-coumarate--CoA ligase 2"/>
    <property type="match status" value="1"/>
</dbReference>
<dbReference type="Proteomes" id="UP001153954">
    <property type="component" value="Unassembled WGS sequence"/>
</dbReference>
<evidence type="ECO:0000313" key="8">
    <source>
        <dbReference type="Proteomes" id="UP001153954"/>
    </source>
</evidence>
<dbReference type="InterPro" id="IPR042099">
    <property type="entry name" value="ANL_N_sf"/>
</dbReference>
<feature type="domain" description="AMP-binding enzyme C-terminal" evidence="6">
    <location>
        <begin position="447"/>
        <end position="523"/>
    </location>
</feature>
<dbReference type="InterPro" id="IPR045851">
    <property type="entry name" value="AMP-bd_C_sf"/>
</dbReference>
<dbReference type="Gene3D" id="3.40.50.12780">
    <property type="entry name" value="N-terminal domain of ligase-like"/>
    <property type="match status" value="1"/>
</dbReference>
<evidence type="ECO:0000256" key="3">
    <source>
        <dbReference type="ARBA" id="ARBA00022598"/>
    </source>
</evidence>
<dbReference type="GO" id="GO:0005777">
    <property type="term" value="C:peroxisome"/>
    <property type="evidence" value="ECO:0007669"/>
    <property type="project" value="UniProtKB-SubCell"/>
</dbReference>
<dbReference type="Pfam" id="PF00501">
    <property type="entry name" value="AMP-binding"/>
    <property type="match status" value="1"/>
</dbReference>
<evidence type="ECO:0000256" key="2">
    <source>
        <dbReference type="ARBA" id="ARBA00006432"/>
    </source>
</evidence>
<reference evidence="7" key="1">
    <citation type="submission" date="2022-03" db="EMBL/GenBank/DDBJ databases">
        <authorList>
            <person name="Tunstrom K."/>
        </authorList>
    </citation>
    <scope>NUCLEOTIDE SEQUENCE</scope>
</reference>
<dbReference type="PROSITE" id="PS00455">
    <property type="entry name" value="AMP_BINDING"/>
    <property type="match status" value="1"/>
</dbReference>
<dbReference type="PANTHER" id="PTHR24096:SF149">
    <property type="entry name" value="AMP-BINDING DOMAIN-CONTAINING PROTEIN-RELATED"/>
    <property type="match status" value="1"/>
</dbReference>
<evidence type="ECO:0000256" key="4">
    <source>
        <dbReference type="ARBA" id="ARBA00023140"/>
    </source>
</evidence>
<dbReference type="InterPro" id="IPR020845">
    <property type="entry name" value="AMP-binding_CS"/>
</dbReference>
<organism evidence="7 8">
    <name type="scientific">Euphydryas editha</name>
    <name type="common">Edith's checkerspot</name>
    <dbReference type="NCBI Taxonomy" id="104508"/>
    <lineage>
        <taxon>Eukaryota</taxon>
        <taxon>Metazoa</taxon>
        <taxon>Ecdysozoa</taxon>
        <taxon>Arthropoda</taxon>
        <taxon>Hexapoda</taxon>
        <taxon>Insecta</taxon>
        <taxon>Pterygota</taxon>
        <taxon>Neoptera</taxon>
        <taxon>Endopterygota</taxon>
        <taxon>Lepidoptera</taxon>
        <taxon>Glossata</taxon>
        <taxon>Ditrysia</taxon>
        <taxon>Papilionoidea</taxon>
        <taxon>Nymphalidae</taxon>
        <taxon>Nymphalinae</taxon>
        <taxon>Euphydryas</taxon>
    </lineage>
</organism>
<dbReference type="Gene3D" id="3.30.300.30">
    <property type="match status" value="1"/>
</dbReference>
<proteinExistence type="inferred from homology"/>
<keyword evidence="8" id="KW-1185">Reference proteome</keyword>
<dbReference type="InterPro" id="IPR000873">
    <property type="entry name" value="AMP-dep_synth/lig_dom"/>
</dbReference>
<dbReference type="GO" id="GO:0016405">
    <property type="term" value="F:CoA-ligase activity"/>
    <property type="evidence" value="ECO:0007669"/>
    <property type="project" value="TreeGrafter"/>
</dbReference>
<evidence type="ECO:0000259" key="6">
    <source>
        <dbReference type="Pfam" id="PF13193"/>
    </source>
</evidence>
<evidence type="ECO:0000313" key="7">
    <source>
        <dbReference type="EMBL" id="CAH2084119.1"/>
    </source>
</evidence>
<evidence type="ECO:0008006" key="9">
    <source>
        <dbReference type="Google" id="ProtNLM"/>
    </source>
</evidence>
<name>A0AAU9TAX3_EUPED</name>
<comment type="caution">
    <text evidence="7">The sequence shown here is derived from an EMBL/GenBank/DDBJ whole genome shotgun (WGS) entry which is preliminary data.</text>
</comment>
<feature type="domain" description="AMP-dependent synthetase/ligase" evidence="5">
    <location>
        <begin position="32"/>
        <end position="397"/>
    </location>
</feature>
<keyword evidence="4" id="KW-0576">Peroxisome</keyword>
<gene>
    <name evidence="7" type="ORF">EEDITHA_LOCUS722</name>
</gene>
<comment type="subcellular location">
    <subcellularLocation>
        <location evidence="1">Peroxisome</location>
    </subcellularLocation>
</comment>
<dbReference type="InterPro" id="IPR025110">
    <property type="entry name" value="AMP-bd_C"/>
</dbReference>
<sequence length="540" mass="60785">MFKNPKYQYGPMDRFVSANLNFGEYILNKIWEHNDKVAMINGLTDEKVTYREIAQEAMNVAISLTRMGVRKGDVIAVCSENRREFIGTIIGICCTGAIATTINTGYTNDELRHVLSISKPKYLFCSPLAYKLHIKIYKSVSHLKTIIIYGDENQKNTILYNDLAIVSDDRTNKPYKIKQNVDYEQFQPVEVDGQNDTLFILYSSGTTGLPKGVVLTHYNILVLCSPTVTMPPLKTLTITPWYHTMGLASSLLTLVRATTVVYLPKFEVELYFKTIEKYKIEQLTAVPPVLVALCKSNLQYDTSSVIVAHSGAAPLYEETAHEVKKKFPSLKALLQGYGMTEATLIITLNLNPEKIGSVGTAYSHTVIKVVDPETKEVLGPNKTGEICFKSIMLTKGYIGKDRKEYFDEEGFFKTGDIGYYDEEGYFYIVDRLKELIKYNAYQVPPAEIEAVLLKHPAIRDAGVVGIPHPKNGEVPIAFVVLKPDEKLTEKEVQDFVAERLSNPKHLRGGVRFINEIPKNQTGKILRRELKNIAISNKSKL</sequence>
<dbReference type="PANTHER" id="PTHR24096">
    <property type="entry name" value="LONG-CHAIN-FATTY-ACID--COA LIGASE"/>
    <property type="match status" value="1"/>
</dbReference>
<evidence type="ECO:0000256" key="1">
    <source>
        <dbReference type="ARBA" id="ARBA00004275"/>
    </source>
</evidence>
<dbReference type="EMBL" id="CAKOGL010000002">
    <property type="protein sequence ID" value="CAH2084119.1"/>
    <property type="molecule type" value="Genomic_DNA"/>
</dbReference>
<accession>A0AAU9TAX3</accession>
<keyword evidence="3" id="KW-0436">Ligase</keyword>
<evidence type="ECO:0000259" key="5">
    <source>
        <dbReference type="Pfam" id="PF00501"/>
    </source>
</evidence>
<dbReference type="Pfam" id="PF13193">
    <property type="entry name" value="AMP-binding_C"/>
    <property type="match status" value="1"/>
</dbReference>
<dbReference type="CDD" id="cd05911">
    <property type="entry name" value="Firefly_Luc_like"/>
    <property type="match status" value="1"/>
</dbReference>